<organism evidence="3 4">
    <name type="scientific">Rhodococcus opacus</name>
    <name type="common">Nocardia opaca</name>
    <dbReference type="NCBI Taxonomy" id="37919"/>
    <lineage>
        <taxon>Bacteria</taxon>
        <taxon>Bacillati</taxon>
        <taxon>Actinomycetota</taxon>
        <taxon>Actinomycetes</taxon>
        <taxon>Mycobacteriales</taxon>
        <taxon>Nocardiaceae</taxon>
        <taxon>Rhodococcus</taxon>
    </lineage>
</organism>
<dbReference type="RefSeq" id="WP_105415730.1">
    <property type="nucleotide sequence ID" value="NZ_PUIO01000017.1"/>
</dbReference>
<comment type="caution">
    <text evidence="3">The sequence shown here is derived from an EMBL/GenBank/DDBJ whole genome shotgun (WGS) entry which is preliminary data.</text>
</comment>
<accession>A0A2S8JAC6</accession>
<name>A0A2S8JAC6_RHOOP</name>
<evidence type="ECO:0000256" key="1">
    <source>
        <dbReference type="SAM" id="MobiDB-lite"/>
    </source>
</evidence>
<evidence type="ECO:0000313" key="4">
    <source>
        <dbReference type="Proteomes" id="UP000239290"/>
    </source>
</evidence>
<feature type="chain" id="PRO_5015455823" evidence="2">
    <location>
        <begin position="40"/>
        <end position="105"/>
    </location>
</feature>
<dbReference type="Proteomes" id="UP000239290">
    <property type="component" value="Unassembled WGS sequence"/>
</dbReference>
<dbReference type="AlphaFoldDB" id="A0A2S8JAC6"/>
<feature type="signal peptide" evidence="2">
    <location>
        <begin position="1"/>
        <end position="39"/>
    </location>
</feature>
<dbReference type="EMBL" id="PUIO01000017">
    <property type="protein sequence ID" value="PQP23869.1"/>
    <property type="molecule type" value="Genomic_DNA"/>
</dbReference>
<keyword evidence="2" id="KW-0732">Signal</keyword>
<protein>
    <submittedName>
        <fullName evidence="3">Uncharacterized protein</fullName>
    </submittedName>
</protein>
<proteinExistence type="predicted"/>
<feature type="compositionally biased region" description="Basic and acidic residues" evidence="1">
    <location>
        <begin position="61"/>
        <end position="88"/>
    </location>
</feature>
<reference evidence="4" key="1">
    <citation type="submission" date="2018-02" db="EMBL/GenBank/DDBJ databases">
        <title>Draft genome sequencing of Rhodococcus opacus KU647198.</title>
        <authorList>
            <person name="Zheng B.-X."/>
        </authorList>
    </citation>
    <scope>NUCLEOTIDE SEQUENCE [LARGE SCALE GENOMIC DNA]</scope>
    <source>
        <strain evidence="4">04-OD7</strain>
    </source>
</reference>
<evidence type="ECO:0000313" key="3">
    <source>
        <dbReference type="EMBL" id="PQP23869.1"/>
    </source>
</evidence>
<feature type="region of interest" description="Disordered" evidence="1">
    <location>
        <begin position="59"/>
        <end position="89"/>
    </location>
</feature>
<sequence>MSITQLHPITRSATSTSPWKQLAAVAAATIALGLVPVAAANATTAPSNAAQPVAAAVTHDGPFDRDDDMQQQRQHDRQRDQRQDRRAETIVLDQILTGWNSSTQM</sequence>
<evidence type="ECO:0000256" key="2">
    <source>
        <dbReference type="SAM" id="SignalP"/>
    </source>
</evidence>
<gene>
    <name evidence="3" type="ORF">C5613_16110</name>
</gene>